<dbReference type="InterPro" id="IPR009050">
    <property type="entry name" value="Globin-like_sf"/>
</dbReference>
<evidence type="ECO:0000256" key="1">
    <source>
        <dbReference type="SAM" id="MobiDB-lite"/>
    </source>
</evidence>
<dbReference type="GO" id="GO:0019825">
    <property type="term" value="F:oxygen binding"/>
    <property type="evidence" value="ECO:0007669"/>
    <property type="project" value="InterPro"/>
</dbReference>
<evidence type="ECO:0000313" key="2">
    <source>
        <dbReference type="EMBL" id="CAB9523534.1"/>
    </source>
</evidence>
<dbReference type="CDD" id="cd00454">
    <property type="entry name" value="TrHb1_N"/>
    <property type="match status" value="1"/>
</dbReference>
<dbReference type="InterPro" id="IPR012292">
    <property type="entry name" value="Globin/Proto"/>
</dbReference>
<sequence length="424" mass="47666">MTGADEQPSLYERLGGDAFFNLLVTAVFDEKLEHPVLKQFFQNIPVSALKTHQIKLFRSIFGKESDKPTDEDLLDFMIRTHTHMFRDQGLNETHYDMAADCFAQGLQTFQVEQGLIDECMAILASMRVVFEYGAQVAEREKTMEKEKMKTLPLASPKTIGTDLEVVLPEYSKIEIPTWLTEKLAKDSKTPVLRAWTCDLTNRFGPEGDKDIADTFMDQPYMDHHVYLVAFLQLAFMKADNVCPQHQRKMLQIVQYPRGRGNPKLSQELYIRMIAQFLIASVKLGLSQEALKKAEKQLRSHASSFAKKTTPVGGVKAPHILHKIRMLEDKDNLTALGIRENTSSTSPSLLVGGCDETSADLSTESNHSSSLFGKPSHQGDDEKKHKKMHAKEKPKRSSSSNPFAWLKGTIWASKPKNHTPGAVSA</sequence>
<dbReference type="AlphaFoldDB" id="A0A9N8EQQ6"/>
<dbReference type="GO" id="GO:0020037">
    <property type="term" value="F:heme binding"/>
    <property type="evidence" value="ECO:0007669"/>
    <property type="project" value="InterPro"/>
</dbReference>
<gene>
    <name evidence="2" type="ORF">SEMRO_1427_G271810.1</name>
</gene>
<reference evidence="2" key="1">
    <citation type="submission" date="2020-06" db="EMBL/GenBank/DDBJ databases">
        <authorList>
            <consortium name="Plant Systems Biology data submission"/>
        </authorList>
    </citation>
    <scope>NUCLEOTIDE SEQUENCE</scope>
    <source>
        <strain evidence="2">D6</strain>
    </source>
</reference>
<dbReference type="Gene3D" id="1.10.490.10">
    <property type="entry name" value="Globins"/>
    <property type="match status" value="1"/>
</dbReference>
<name>A0A9N8EQQ6_9STRA</name>
<proteinExistence type="predicted"/>
<protein>
    <submittedName>
        <fullName evidence="2">Uncharacterized protein</fullName>
    </submittedName>
</protein>
<comment type="caution">
    <text evidence="2">The sequence shown here is derived from an EMBL/GenBank/DDBJ whole genome shotgun (WGS) entry which is preliminary data.</text>
</comment>
<feature type="region of interest" description="Disordered" evidence="1">
    <location>
        <begin position="342"/>
        <end position="424"/>
    </location>
</feature>
<feature type="compositionally biased region" description="Basic residues" evidence="1">
    <location>
        <begin position="383"/>
        <end position="395"/>
    </location>
</feature>
<dbReference type="EMBL" id="CAICTM010001425">
    <property type="protein sequence ID" value="CAB9523534.1"/>
    <property type="molecule type" value="Genomic_DNA"/>
</dbReference>
<keyword evidence="3" id="KW-1185">Reference proteome</keyword>
<dbReference type="Proteomes" id="UP001153069">
    <property type="component" value="Unassembled WGS sequence"/>
</dbReference>
<feature type="compositionally biased region" description="Polar residues" evidence="1">
    <location>
        <begin position="358"/>
        <end position="370"/>
    </location>
</feature>
<evidence type="ECO:0000313" key="3">
    <source>
        <dbReference type="Proteomes" id="UP001153069"/>
    </source>
</evidence>
<accession>A0A9N8EQQ6</accession>
<dbReference type="SUPFAM" id="SSF46458">
    <property type="entry name" value="Globin-like"/>
    <property type="match status" value="1"/>
</dbReference>
<organism evidence="2 3">
    <name type="scientific">Seminavis robusta</name>
    <dbReference type="NCBI Taxonomy" id="568900"/>
    <lineage>
        <taxon>Eukaryota</taxon>
        <taxon>Sar</taxon>
        <taxon>Stramenopiles</taxon>
        <taxon>Ochrophyta</taxon>
        <taxon>Bacillariophyta</taxon>
        <taxon>Bacillariophyceae</taxon>
        <taxon>Bacillariophycidae</taxon>
        <taxon>Naviculales</taxon>
        <taxon>Naviculaceae</taxon>
        <taxon>Seminavis</taxon>
    </lineage>
</organism>